<keyword evidence="2" id="KW-0808">Transferase</keyword>
<dbReference type="SUPFAM" id="SSF46785">
    <property type="entry name" value="Winged helix' DNA-binding domain"/>
    <property type="match status" value="1"/>
</dbReference>
<dbReference type="PROSITE" id="PS51683">
    <property type="entry name" value="SAM_OMT_II"/>
    <property type="match status" value="1"/>
</dbReference>
<dbReference type="GO" id="GO:0008171">
    <property type="term" value="F:O-methyltransferase activity"/>
    <property type="evidence" value="ECO:0007669"/>
    <property type="project" value="InterPro"/>
</dbReference>
<keyword evidence="1" id="KW-0489">Methyltransferase</keyword>
<feature type="domain" description="O-methyltransferase dimerisation" evidence="6">
    <location>
        <begin position="60"/>
        <end position="126"/>
    </location>
</feature>
<dbReference type="InterPro" id="IPR001077">
    <property type="entry name" value="COMT_C"/>
</dbReference>
<dbReference type="PIRSF" id="PIRSF005739">
    <property type="entry name" value="O-mtase"/>
    <property type="match status" value="1"/>
</dbReference>
<dbReference type="Proteomes" id="UP000249299">
    <property type="component" value="Unassembled WGS sequence"/>
</dbReference>
<dbReference type="InterPro" id="IPR036390">
    <property type="entry name" value="WH_DNA-bd_sf"/>
</dbReference>
<accession>A0A327JNB3</accession>
<evidence type="ECO:0000313" key="7">
    <source>
        <dbReference type="EMBL" id="RAI27807.1"/>
    </source>
</evidence>
<evidence type="ECO:0000256" key="2">
    <source>
        <dbReference type="ARBA" id="ARBA00022679"/>
    </source>
</evidence>
<comment type="caution">
    <text evidence="7">The sequence shown here is derived from an EMBL/GenBank/DDBJ whole genome shotgun (WGS) entry which is preliminary data.</text>
</comment>
<reference evidence="7 8" key="1">
    <citation type="submission" date="2017-07" db="EMBL/GenBank/DDBJ databases">
        <title>Draft Genome Sequences of Select Purple Nonsulfur Bacteria.</title>
        <authorList>
            <person name="Lasarre B."/>
            <person name="Mckinlay J.B."/>
        </authorList>
    </citation>
    <scope>NUCLEOTIDE SEQUENCE [LARGE SCALE GENOMIC DNA]</scope>
    <source>
        <strain evidence="7 8">DSM 11290</strain>
    </source>
</reference>
<dbReference type="RefSeq" id="WP_111433978.1">
    <property type="nucleotide sequence ID" value="NZ_JACIGG010000008.1"/>
</dbReference>
<dbReference type="InterPro" id="IPR036388">
    <property type="entry name" value="WH-like_DNA-bd_sf"/>
</dbReference>
<feature type="region of interest" description="Disordered" evidence="4">
    <location>
        <begin position="1"/>
        <end position="21"/>
    </location>
</feature>
<dbReference type="GO" id="GO:0046983">
    <property type="term" value="F:protein dimerization activity"/>
    <property type="evidence" value="ECO:0007669"/>
    <property type="project" value="InterPro"/>
</dbReference>
<dbReference type="InterPro" id="IPR012967">
    <property type="entry name" value="COMT_dimerisation"/>
</dbReference>
<evidence type="ECO:0000313" key="8">
    <source>
        <dbReference type="Proteomes" id="UP000249299"/>
    </source>
</evidence>
<feature type="compositionally biased region" description="Low complexity" evidence="4">
    <location>
        <begin position="1"/>
        <end position="11"/>
    </location>
</feature>
<dbReference type="Pfam" id="PF00891">
    <property type="entry name" value="Methyltransf_2"/>
    <property type="match status" value="1"/>
</dbReference>
<feature type="domain" description="O-methyltransferase C-terminal" evidence="5">
    <location>
        <begin position="189"/>
        <end position="365"/>
    </location>
</feature>
<dbReference type="Gene3D" id="1.10.287.1350">
    <property type="match status" value="1"/>
</dbReference>
<dbReference type="Gene3D" id="1.10.10.10">
    <property type="entry name" value="Winged helix-like DNA-binding domain superfamily/Winged helix DNA-binding domain"/>
    <property type="match status" value="1"/>
</dbReference>
<dbReference type="GO" id="GO:0032259">
    <property type="term" value="P:methylation"/>
    <property type="evidence" value="ECO:0007669"/>
    <property type="project" value="UniProtKB-KW"/>
</dbReference>
<dbReference type="AlphaFoldDB" id="A0A327JNB3"/>
<keyword evidence="3" id="KW-0949">S-adenosyl-L-methionine</keyword>
<dbReference type="OrthoDB" id="7418600at2"/>
<proteinExistence type="predicted"/>
<evidence type="ECO:0000256" key="4">
    <source>
        <dbReference type="SAM" id="MobiDB-lite"/>
    </source>
</evidence>
<organism evidence="7 8">
    <name type="scientific">Rhodobium orientis</name>
    <dbReference type="NCBI Taxonomy" id="34017"/>
    <lineage>
        <taxon>Bacteria</taxon>
        <taxon>Pseudomonadati</taxon>
        <taxon>Pseudomonadota</taxon>
        <taxon>Alphaproteobacteria</taxon>
        <taxon>Hyphomicrobiales</taxon>
        <taxon>Rhodobiaceae</taxon>
        <taxon>Rhodobium</taxon>
    </lineage>
</organism>
<evidence type="ECO:0000259" key="5">
    <source>
        <dbReference type="Pfam" id="PF00891"/>
    </source>
</evidence>
<protein>
    <recommendedName>
        <fullName evidence="9">O-methyltransferase domain-containing protein</fullName>
    </recommendedName>
</protein>
<evidence type="ECO:0000256" key="3">
    <source>
        <dbReference type="ARBA" id="ARBA00022691"/>
    </source>
</evidence>
<evidence type="ECO:0000259" key="6">
    <source>
        <dbReference type="Pfam" id="PF08100"/>
    </source>
</evidence>
<dbReference type="EMBL" id="NPEV01000014">
    <property type="protein sequence ID" value="RAI27807.1"/>
    <property type="molecule type" value="Genomic_DNA"/>
</dbReference>
<gene>
    <name evidence="7" type="ORF">CH339_08790</name>
</gene>
<dbReference type="Gene3D" id="3.40.50.150">
    <property type="entry name" value="Vaccinia Virus protein VP39"/>
    <property type="match status" value="1"/>
</dbReference>
<dbReference type="SUPFAM" id="SSF53335">
    <property type="entry name" value="S-adenosyl-L-methionine-dependent methyltransferases"/>
    <property type="match status" value="1"/>
</dbReference>
<dbReference type="CDD" id="cd02440">
    <property type="entry name" value="AdoMet_MTases"/>
    <property type="match status" value="1"/>
</dbReference>
<dbReference type="Pfam" id="PF08100">
    <property type="entry name" value="Dimerisation"/>
    <property type="match status" value="1"/>
</dbReference>
<sequence>MAETTISTSSERPPRPTPSLADRLRDWRSGLVARPGFQALAARLPFVKRIAAGQTRALFDLTSGFIYSQVLFSCVELGLFDKLKAEPATTAEIAAMCRLNRRAANLLTTAAAELKLIRKARDGRWRLDDFGAVVAGNAGIAAMIRHHAMLYRDLADPLALLSGNAGRTETADFWAYAGGRADEVTDAGAGVYSDLMGLSQDLVAEEVLSAYPAGRHNVVLDVGGGDGAFLRALGARSRKPQLWLFDLPAVAPLAEERFAKADLADRASIHSGDFFSDPLPFGADLVTLIRIVCDHDDDAVVALLRNLHRSMHRDATLLIAEPMAGPEGGAGSAAAYFSFYFLAMKSGRCRSPAELTELLEKAGFSGIEWRTTRRPIFASVIVAHP</sequence>
<dbReference type="PANTHER" id="PTHR43712:SF2">
    <property type="entry name" value="O-METHYLTRANSFERASE CICE"/>
    <property type="match status" value="1"/>
</dbReference>
<dbReference type="InterPro" id="IPR016461">
    <property type="entry name" value="COMT-like"/>
</dbReference>
<keyword evidence="8" id="KW-1185">Reference proteome</keyword>
<name>A0A327JNB3_9HYPH</name>
<dbReference type="InterPro" id="IPR029063">
    <property type="entry name" value="SAM-dependent_MTases_sf"/>
</dbReference>
<evidence type="ECO:0000256" key="1">
    <source>
        <dbReference type="ARBA" id="ARBA00022603"/>
    </source>
</evidence>
<evidence type="ECO:0008006" key="9">
    <source>
        <dbReference type="Google" id="ProtNLM"/>
    </source>
</evidence>
<dbReference type="PANTHER" id="PTHR43712">
    <property type="entry name" value="PUTATIVE (AFU_ORTHOLOGUE AFUA_4G14580)-RELATED"/>
    <property type="match status" value="1"/>
</dbReference>